<dbReference type="EMBL" id="CM056810">
    <property type="protein sequence ID" value="KAJ8643084.1"/>
    <property type="molecule type" value="Genomic_DNA"/>
</dbReference>
<accession>A0ACC2MBU1</accession>
<reference evidence="1 2" key="1">
    <citation type="journal article" date="2022" name="Hortic Res">
        <title>A haplotype resolved chromosomal level avocado genome allows analysis of novel avocado genes.</title>
        <authorList>
            <person name="Nath O."/>
            <person name="Fletcher S.J."/>
            <person name="Hayward A."/>
            <person name="Shaw L.M."/>
            <person name="Masouleh A.K."/>
            <person name="Furtado A."/>
            <person name="Henry R.J."/>
            <person name="Mitter N."/>
        </authorList>
    </citation>
    <scope>NUCLEOTIDE SEQUENCE [LARGE SCALE GENOMIC DNA]</scope>
    <source>
        <strain evidence="2">cv. Hass</strain>
    </source>
</reference>
<evidence type="ECO:0000313" key="1">
    <source>
        <dbReference type="EMBL" id="KAJ8643084.1"/>
    </source>
</evidence>
<evidence type="ECO:0000313" key="2">
    <source>
        <dbReference type="Proteomes" id="UP001234297"/>
    </source>
</evidence>
<comment type="caution">
    <text evidence="1">The sequence shown here is derived from an EMBL/GenBank/DDBJ whole genome shotgun (WGS) entry which is preliminary data.</text>
</comment>
<proteinExistence type="predicted"/>
<organism evidence="1 2">
    <name type="scientific">Persea americana</name>
    <name type="common">Avocado</name>
    <dbReference type="NCBI Taxonomy" id="3435"/>
    <lineage>
        <taxon>Eukaryota</taxon>
        <taxon>Viridiplantae</taxon>
        <taxon>Streptophyta</taxon>
        <taxon>Embryophyta</taxon>
        <taxon>Tracheophyta</taxon>
        <taxon>Spermatophyta</taxon>
        <taxon>Magnoliopsida</taxon>
        <taxon>Magnoliidae</taxon>
        <taxon>Laurales</taxon>
        <taxon>Lauraceae</taxon>
        <taxon>Persea</taxon>
    </lineage>
</organism>
<dbReference type="Proteomes" id="UP001234297">
    <property type="component" value="Chromosome 2"/>
</dbReference>
<gene>
    <name evidence="1" type="ORF">MRB53_004832</name>
</gene>
<keyword evidence="2" id="KW-1185">Reference proteome</keyword>
<protein>
    <submittedName>
        <fullName evidence="1">Uncharacterized protein</fullName>
    </submittedName>
</protein>
<name>A0ACC2MBU1_PERAE</name>
<sequence length="237" mass="26572">MTTLLRHIFSLTQLPTPPPPKSSQQHQQQQQQQHQQEQQQQSPHSKTSRRNAIFFFSFLSLTQTPKASSAFSFGIPGPKEWLKDQKKKTSKFLLAPIDASRESLRNASVLLKTTTPDSSTKDLGEEVQKLLKSAARDCVLEDRNSFVSFQAQTGVEVCTFSLILKNASSLLDDRNPIKLETEAILGDLVRSFTFLNGELSTSDLQLPSDRQKVEDMLTDTISSLEKFEEGVKNCLDA</sequence>